<dbReference type="GO" id="GO:0016853">
    <property type="term" value="F:isomerase activity"/>
    <property type="evidence" value="ECO:0007669"/>
    <property type="project" value="UniProtKB-KW"/>
</dbReference>
<evidence type="ECO:0000256" key="1">
    <source>
        <dbReference type="ARBA" id="ARBA00022723"/>
    </source>
</evidence>
<feature type="domain" description="THAP-type" evidence="6">
    <location>
        <begin position="293"/>
        <end position="381"/>
    </location>
</feature>
<dbReference type="InterPro" id="IPR006612">
    <property type="entry name" value="THAP_Znf"/>
</dbReference>
<dbReference type="Pfam" id="PF05485">
    <property type="entry name" value="THAP"/>
    <property type="match status" value="1"/>
</dbReference>
<keyword evidence="8" id="KW-1185">Reference proteome</keyword>
<reference evidence="7" key="1">
    <citation type="submission" date="2021-07" db="EMBL/GenBank/DDBJ databases">
        <authorList>
            <person name="Catto M.A."/>
            <person name="Jacobson A."/>
            <person name="Kennedy G."/>
            <person name="Labadie P."/>
            <person name="Hunt B.G."/>
            <person name="Srinivasan R."/>
        </authorList>
    </citation>
    <scope>NUCLEOTIDE SEQUENCE</scope>
    <source>
        <strain evidence="7">PL_HMW_Pooled</strain>
        <tissue evidence="7">Head</tissue>
    </source>
</reference>
<feature type="non-terminal residue" evidence="7">
    <location>
        <position position="1"/>
    </location>
</feature>
<dbReference type="Pfam" id="PF20209">
    <property type="entry name" value="DUF6570"/>
    <property type="match status" value="1"/>
</dbReference>
<organism evidence="7 8">
    <name type="scientific">Frankliniella fusca</name>
    <dbReference type="NCBI Taxonomy" id="407009"/>
    <lineage>
        <taxon>Eukaryota</taxon>
        <taxon>Metazoa</taxon>
        <taxon>Ecdysozoa</taxon>
        <taxon>Arthropoda</taxon>
        <taxon>Hexapoda</taxon>
        <taxon>Insecta</taxon>
        <taxon>Pterygota</taxon>
        <taxon>Neoptera</taxon>
        <taxon>Paraneoptera</taxon>
        <taxon>Thysanoptera</taxon>
        <taxon>Terebrantia</taxon>
        <taxon>Thripoidea</taxon>
        <taxon>Thripidae</taxon>
        <taxon>Frankliniella</taxon>
    </lineage>
</organism>
<evidence type="ECO:0000313" key="7">
    <source>
        <dbReference type="EMBL" id="KAK3926425.1"/>
    </source>
</evidence>
<evidence type="ECO:0000256" key="3">
    <source>
        <dbReference type="ARBA" id="ARBA00022833"/>
    </source>
</evidence>
<reference evidence="7" key="2">
    <citation type="journal article" date="2023" name="BMC Genomics">
        <title>Pest status, molecular evolution, and epigenetic factors derived from the genome assembly of Frankliniella fusca, a thysanopteran phytovirus vector.</title>
        <authorList>
            <person name="Catto M.A."/>
            <person name="Labadie P.E."/>
            <person name="Jacobson A.L."/>
            <person name="Kennedy G.G."/>
            <person name="Srinivasan R."/>
            <person name="Hunt B.G."/>
        </authorList>
    </citation>
    <scope>NUCLEOTIDE SEQUENCE</scope>
    <source>
        <strain evidence="7">PL_HMW_Pooled</strain>
    </source>
</reference>
<evidence type="ECO:0000259" key="6">
    <source>
        <dbReference type="PROSITE" id="PS50950"/>
    </source>
</evidence>
<keyword evidence="3" id="KW-0862">Zinc</keyword>
<dbReference type="Proteomes" id="UP001219518">
    <property type="component" value="Unassembled WGS sequence"/>
</dbReference>
<proteinExistence type="predicted"/>
<evidence type="ECO:0000256" key="5">
    <source>
        <dbReference type="PROSITE-ProRule" id="PRU00309"/>
    </source>
</evidence>
<dbReference type="GO" id="GO:0003677">
    <property type="term" value="F:DNA binding"/>
    <property type="evidence" value="ECO:0007669"/>
    <property type="project" value="UniProtKB-UniRule"/>
</dbReference>
<dbReference type="EMBL" id="JAHWGI010001260">
    <property type="protein sequence ID" value="KAK3926425.1"/>
    <property type="molecule type" value="Genomic_DNA"/>
</dbReference>
<keyword evidence="2 5" id="KW-0863">Zinc-finger</keyword>
<name>A0AAE1HS00_9NEOP</name>
<evidence type="ECO:0000256" key="2">
    <source>
        <dbReference type="ARBA" id="ARBA00022771"/>
    </source>
</evidence>
<dbReference type="PROSITE" id="PS50950">
    <property type="entry name" value="ZF_THAP"/>
    <property type="match status" value="1"/>
</dbReference>
<protein>
    <submittedName>
        <fullName evidence="7">Peroxynitrite isomerase THAP4</fullName>
    </submittedName>
</protein>
<keyword evidence="4 5" id="KW-0238">DNA-binding</keyword>
<sequence>GVTESSLSVTRGQFMHAKGDQSHLDVGQSNADVVFLPATIDSVKLDLCYTSPGEHMEFEYTYPVYKANNYESDCVTESSLSVACRQLHGEGDQSHVDVGQSAADAVILPATVDGAKLDLRCTSLGEHMEFEYTYPVYKANNYESEVCTESSLNVTCGELHVEGGQSNAGVVILPEKMDTSAGEHMEFEYTSCVEVCLGLNKSKIYYLDYSTVVYVDPRNESSFNIERFDDGAVVNGSSSELIYINFDSTAGVGSEPSVTNHISFSINDVDMLENDFTNGKHLLCESGAPIQKKSRSCIAGCNIEKQTLFSLPCIKVDGVFDIDKVQRCLKWVQNIGVLHLLDVDSSSLYGEYFVCADHFSDDQFYNYQKRKLLPSAVPTIFNETKISDAAMKKFPVLNSSEAMFDGNSVNSELFDSYQKNFERIMNDLEWRTCCTCKESFYTQRGSSQRCKHSKPVCKNLSAENFMDPGEVPTQLRDLSYVEEQLIAKIHPLISVYKVKGGQFCYKGNVINFPQDVNEIATQLPWRINDLSSIITIRTTSEQNKHVDFNVRSAKVRDALKYLKNNHKKYFNIEISEDNLAALPINGNVFDQMKSIEATPDNTSEEFGMETEEEDIDMCESGLILTGQPSIQDRVQNILNWPSIGKKAISEFDVEKYDITEAFPTLFPQGECCLSDSRRSKPVSSINYFQHLMRFHDKRFGRHPRFRYFALNSIMRWWAIRDGGVFVQKNPEITNMTMNELKKKIKDNPSWLNKIMGQSGKLRGTRAFWYARGRELISMVEQIGLPTVFFTLSAADYHWPQLFKFIAPDEDYSLLTEKRRRELVQENPMLVDMFFTERVDTYIKEVLKKKYEVQDIWFRYEYQHR</sequence>
<dbReference type="InterPro" id="IPR046700">
    <property type="entry name" value="DUF6570"/>
</dbReference>
<dbReference type="InterPro" id="IPR025476">
    <property type="entry name" value="Helitron_helicase-like"/>
</dbReference>
<dbReference type="AlphaFoldDB" id="A0AAE1HS00"/>
<gene>
    <name evidence="7" type="ORF">KUF71_014642</name>
</gene>
<dbReference type="Pfam" id="PF14214">
    <property type="entry name" value="Helitron_like_N"/>
    <property type="match status" value="1"/>
</dbReference>
<evidence type="ECO:0000256" key="4">
    <source>
        <dbReference type="ARBA" id="ARBA00023125"/>
    </source>
</evidence>
<dbReference type="SUPFAM" id="SSF57716">
    <property type="entry name" value="Glucocorticoid receptor-like (DNA-binding domain)"/>
    <property type="match status" value="1"/>
</dbReference>
<keyword evidence="1" id="KW-0479">Metal-binding</keyword>
<dbReference type="GO" id="GO:0008270">
    <property type="term" value="F:zinc ion binding"/>
    <property type="evidence" value="ECO:0007669"/>
    <property type="project" value="UniProtKB-KW"/>
</dbReference>
<accession>A0AAE1HS00</accession>
<keyword evidence="7" id="KW-0413">Isomerase</keyword>
<comment type="caution">
    <text evidence="7">The sequence shown here is derived from an EMBL/GenBank/DDBJ whole genome shotgun (WGS) entry which is preliminary data.</text>
</comment>
<dbReference type="SMART" id="SM00980">
    <property type="entry name" value="THAP"/>
    <property type="match status" value="1"/>
</dbReference>
<evidence type="ECO:0000313" key="8">
    <source>
        <dbReference type="Proteomes" id="UP001219518"/>
    </source>
</evidence>